<keyword evidence="4" id="KW-1185">Reference proteome</keyword>
<gene>
    <name evidence="3" type="ORF">SAMN05661077_2745</name>
</gene>
<dbReference type="AlphaFoldDB" id="A0A1G5HGI0"/>
<dbReference type="EMBL" id="FMUN01000008">
    <property type="protein sequence ID" value="SCY62579.1"/>
    <property type="molecule type" value="Genomic_DNA"/>
</dbReference>
<feature type="compositionally biased region" description="Basic and acidic residues" evidence="1">
    <location>
        <begin position="112"/>
        <end position="166"/>
    </location>
</feature>
<feature type="region of interest" description="Disordered" evidence="1">
    <location>
        <begin position="91"/>
        <end position="213"/>
    </location>
</feature>
<accession>A0A1G5HGI0</accession>
<protein>
    <submittedName>
        <fullName evidence="3">Replication region DNA-binding N-term</fullName>
    </submittedName>
</protein>
<evidence type="ECO:0000313" key="3">
    <source>
        <dbReference type="EMBL" id="SCY62579.1"/>
    </source>
</evidence>
<reference evidence="4" key="1">
    <citation type="submission" date="2016-10" db="EMBL/GenBank/DDBJ databases">
        <authorList>
            <person name="Varghese N."/>
        </authorList>
    </citation>
    <scope>NUCLEOTIDE SEQUENCE [LARGE SCALE GENOMIC DNA]</scope>
    <source>
        <strain evidence="4">HL 19</strain>
    </source>
</reference>
<dbReference type="OrthoDB" id="6650354at2"/>
<evidence type="ECO:0000313" key="4">
    <source>
        <dbReference type="Proteomes" id="UP000183104"/>
    </source>
</evidence>
<dbReference type="Pfam" id="PF11740">
    <property type="entry name" value="KfrA_N"/>
    <property type="match status" value="1"/>
</dbReference>
<keyword evidence="3" id="KW-0238">DNA-binding</keyword>
<name>A0A1G5HGI0_9GAMM</name>
<sequence>MALSEEQRQRIFEAADALAERGERPTLAAVRDELGGGSYTTISEGMQAWRAARQPRPEEATLPGELAEQARAQAAELWQAARKLAREEVEAERAALHQDREAMEQAQQEAARAADRAVEEAERLRGERDQAAAEAESQRRRAEEAAAETEQERRRAEQAEAERDRLAQQVSEQGAHLERMMGALERMAVPAPEVPYAGSETGPAEEGTPDEPG</sequence>
<dbReference type="InterPro" id="IPR021104">
    <property type="entry name" value="KfrA_DNA-bd_N"/>
</dbReference>
<feature type="domain" description="KfrA N-terminal DNA-binding" evidence="2">
    <location>
        <begin position="8"/>
        <end position="119"/>
    </location>
</feature>
<proteinExistence type="predicted"/>
<dbReference type="RefSeq" id="WP_054965882.1">
    <property type="nucleotide sequence ID" value="NZ_FMUN01000008.1"/>
</dbReference>
<feature type="compositionally biased region" description="Basic and acidic residues" evidence="1">
    <location>
        <begin position="91"/>
        <end position="103"/>
    </location>
</feature>
<evidence type="ECO:0000259" key="2">
    <source>
        <dbReference type="Pfam" id="PF11740"/>
    </source>
</evidence>
<dbReference type="GO" id="GO:0003677">
    <property type="term" value="F:DNA binding"/>
    <property type="evidence" value="ECO:0007669"/>
    <property type="project" value="UniProtKB-KW"/>
</dbReference>
<dbReference type="Proteomes" id="UP000183104">
    <property type="component" value="Unassembled WGS sequence"/>
</dbReference>
<evidence type="ECO:0000256" key="1">
    <source>
        <dbReference type="SAM" id="MobiDB-lite"/>
    </source>
</evidence>
<organism evidence="3 4">
    <name type="scientific">Thiohalorhabdus denitrificans</name>
    <dbReference type="NCBI Taxonomy" id="381306"/>
    <lineage>
        <taxon>Bacteria</taxon>
        <taxon>Pseudomonadati</taxon>
        <taxon>Pseudomonadota</taxon>
        <taxon>Gammaproteobacteria</taxon>
        <taxon>Thiohalorhabdales</taxon>
        <taxon>Thiohalorhabdaceae</taxon>
        <taxon>Thiohalorhabdus</taxon>
    </lineage>
</organism>